<evidence type="ECO:0000313" key="3">
    <source>
        <dbReference type="EMBL" id="SHH52849.1"/>
    </source>
</evidence>
<evidence type="ECO:0000256" key="1">
    <source>
        <dbReference type="SAM" id="Phobius"/>
    </source>
</evidence>
<dbReference type="EMBL" id="PVUB01000014">
    <property type="protein sequence ID" value="PRZ19830.1"/>
    <property type="molecule type" value="Genomic_DNA"/>
</dbReference>
<keyword evidence="1" id="KW-0472">Membrane</keyword>
<feature type="transmembrane region" description="Helical" evidence="1">
    <location>
        <begin position="12"/>
        <end position="35"/>
    </location>
</feature>
<reference evidence="2 5" key="3">
    <citation type="submission" date="2018-03" db="EMBL/GenBank/DDBJ databases">
        <title>Genomic Encyclopedia of Archaeal and Bacterial Type Strains, Phase II (KMG-II): from individual species to whole genera.</title>
        <authorList>
            <person name="Goeker M."/>
        </authorList>
    </citation>
    <scope>NUCLEOTIDE SEQUENCE [LARGE SCALE GENOMIC DNA]</scope>
    <source>
        <strain evidence="2 5">DSM 17797</strain>
    </source>
</reference>
<evidence type="ECO:0000313" key="5">
    <source>
        <dbReference type="Proteomes" id="UP000237771"/>
    </source>
</evidence>
<keyword evidence="1" id="KW-0812">Transmembrane</keyword>
<organism evidence="3 4">
    <name type="scientific">Flavobacterium granuli</name>
    <dbReference type="NCBI Taxonomy" id="280093"/>
    <lineage>
        <taxon>Bacteria</taxon>
        <taxon>Pseudomonadati</taxon>
        <taxon>Bacteroidota</taxon>
        <taxon>Flavobacteriia</taxon>
        <taxon>Flavobacteriales</taxon>
        <taxon>Flavobacteriaceae</taxon>
        <taxon>Flavobacterium</taxon>
    </lineage>
</organism>
<dbReference type="AlphaFoldDB" id="A0A1M5TQ71"/>
<name>A0A1M5TQ71_9FLAO</name>
<protein>
    <submittedName>
        <fullName evidence="3">Uncharacterized protein</fullName>
    </submittedName>
</protein>
<reference evidence="4" key="1">
    <citation type="submission" date="2016-11" db="EMBL/GenBank/DDBJ databases">
        <authorList>
            <person name="Varghese N."/>
            <person name="Submissions S."/>
        </authorList>
    </citation>
    <scope>NUCLEOTIDE SEQUENCE [LARGE SCALE GENOMIC DNA]</scope>
    <source>
        <strain evidence="4">DSM 19729</strain>
    </source>
</reference>
<gene>
    <name evidence="2" type="ORF">BC624_11434</name>
    <name evidence="3" type="ORF">SAMN05443373_11534</name>
</gene>
<evidence type="ECO:0000313" key="2">
    <source>
        <dbReference type="EMBL" id="PRZ19830.1"/>
    </source>
</evidence>
<proteinExistence type="predicted"/>
<sequence>MKNIALYNWDNGSIIIVFVFGFVVIGLVTAVLLMMNNDRKKK</sequence>
<reference evidence="3" key="2">
    <citation type="submission" date="2016-11" db="EMBL/GenBank/DDBJ databases">
        <authorList>
            <person name="Jaros S."/>
            <person name="Januszkiewicz K."/>
            <person name="Wedrychowicz H."/>
        </authorList>
    </citation>
    <scope>NUCLEOTIDE SEQUENCE [LARGE SCALE GENOMIC DNA]</scope>
    <source>
        <strain evidence="3">DSM 19729</strain>
    </source>
</reference>
<dbReference type="Proteomes" id="UP000237771">
    <property type="component" value="Unassembled WGS sequence"/>
</dbReference>
<dbReference type="RefSeq" id="WP_262496854.1">
    <property type="nucleotide sequence ID" value="NZ_FQWO01000015.1"/>
</dbReference>
<keyword evidence="5" id="KW-1185">Reference proteome</keyword>
<evidence type="ECO:0000313" key="4">
    <source>
        <dbReference type="Proteomes" id="UP000184384"/>
    </source>
</evidence>
<dbReference type="EMBL" id="FQWO01000015">
    <property type="protein sequence ID" value="SHH52849.1"/>
    <property type="molecule type" value="Genomic_DNA"/>
</dbReference>
<dbReference type="Proteomes" id="UP000184384">
    <property type="component" value="Unassembled WGS sequence"/>
</dbReference>
<accession>A0A1M5TQ71</accession>
<keyword evidence="1" id="KW-1133">Transmembrane helix</keyword>